<keyword evidence="5" id="KW-0440">LIM domain</keyword>
<dbReference type="SUPFAM" id="SSF57716">
    <property type="entry name" value="Glucocorticoid receptor-like (DNA-binding domain)"/>
    <property type="match status" value="2"/>
</dbReference>
<evidence type="ECO:0000256" key="5">
    <source>
        <dbReference type="ARBA" id="ARBA00023038"/>
    </source>
</evidence>
<dbReference type="OrthoDB" id="10069167at2759"/>
<dbReference type="InterPro" id="IPR047120">
    <property type="entry name" value="Pk/Esn/Tes"/>
</dbReference>
<feature type="compositionally biased region" description="Basic residues" evidence="6">
    <location>
        <begin position="769"/>
        <end position="784"/>
    </location>
</feature>
<feature type="compositionally biased region" description="Low complexity" evidence="6">
    <location>
        <begin position="312"/>
        <end position="326"/>
    </location>
</feature>
<evidence type="ECO:0000256" key="2">
    <source>
        <dbReference type="ARBA" id="ARBA00022723"/>
    </source>
</evidence>
<name>A0A7R8WJK0_9CRUS</name>
<dbReference type="InterPro" id="IPR001781">
    <property type="entry name" value="Znf_LIM"/>
</dbReference>
<feature type="compositionally biased region" description="Polar residues" evidence="6">
    <location>
        <begin position="528"/>
        <end position="540"/>
    </location>
</feature>
<dbReference type="PANTHER" id="PTHR24211:SF20">
    <property type="entry name" value="PROTEIN ESPINAS-RELATED"/>
    <property type="match status" value="1"/>
</dbReference>
<feature type="region of interest" description="Disordered" evidence="6">
    <location>
        <begin position="306"/>
        <end position="558"/>
    </location>
</feature>
<dbReference type="PROSITE" id="PS51303">
    <property type="entry name" value="PET"/>
    <property type="match status" value="1"/>
</dbReference>
<dbReference type="Pfam" id="PF00412">
    <property type="entry name" value="LIM"/>
    <property type="match status" value="3"/>
</dbReference>
<comment type="similarity">
    <text evidence="1">Belongs to the prickle / espinas / testin family.</text>
</comment>
<dbReference type="GO" id="GO:0008270">
    <property type="term" value="F:zinc ion binding"/>
    <property type="evidence" value="ECO:0007669"/>
    <property type="project" value="InterPro"/>
</dbReference>
<dbReference type="InterPro" id="IPR033726">
    <property type="entry name" value="LIM2_prickle"/>
</dbReference>
<evidence type="ECO:0000256" key="3">
    <source>
        <dbReference type="ARBA" id="ARBA00022737"/>
    </source>
</evidence>
<dbReference type="PROSITE" id="PS50023">
    <property type="entry name" value="LIM_DOMAIN_2"/>
    <property type="match status" value="2"/>
</dbReference>
<reference evidence="7" key="1">
    <citation type="submission" date="2020-11" db="EMBL/GenBank/DDBJ databases">
        <authorList>
            <person name="Tran Van P."/>
        </authorList>
    </citation>
    <scope>NUCLEOTIDE SEQUENCE</scope>
</reference>
<dbReference type="FunFam" id="2.10.110.10:FF:000005">
    <property type="entry name" value="Testin isoform 1"/>
    <property type="match status" value="1"/>
</dbReference>
<dbReference type="AlphaFoldDB" id="A0A7R8WJK0"/>
<dbReference type="InterPro" id="IPR033725">
    <property type="entry name" value="LIM1_prickle"/>
</dbReference>
<keyword evidence="4" id="KW-0862">Zinc</keyword>
<keyword evidence="2" id="KW-0479">Metal-binding</keyword>
<dbReference type="CDD" id="cd09418">
    <property type="entry name" value="LIM2_Prickle"/>
    <property type="match status" value="1"/>
</dbReference>
<feature type="compositionally biased region" description="Low complexity" evidence="6">
    <location>
        <begin position="805"/>
        <end position="825"/>
    </location>
</feature>
<gene>
    <name evidence="7" type="ORF">CTOB1V02_LOCUS8024</name>
</gene>
<feature type="compositionally biased region" description="Low complexity" evidence="6">
    <location>
        <begin position="474"/>
        <end position="485"/>
    </location>
</feature>
<feature type="compositionally biased region" description="Basic and acidic residues" evidence="6">
    <location>
        <begin position="495"/>
        <end position="505"/>
    </location>
</feature>
<dbReference type="InterPro" id="IPR033727">
    <property type="entry name" value="LIM3_prickle"/>
</dbReference>
<organism evidence="7">
    <name type="scientific">Cyprideis torosa</name>
    <dbReference type="NCBI Taxonomy" id="163714"/>
    <lineage>
        <taxon>Eukaryota</taxon>
        <taxon>Metazoa</taxon>
        <taxon>Ecdysozoa</taxon>
        <taxon>Arthropoda</taxon>
        <taxon>Crustacea</taxon>
        <taxon>Oligostraca</taxon>
        <taxon>Ostracoda</taxon>
        <taxon>Podocopa</taxon>
        <taxon>Podocopida</taxon>
        <taxon>Cytherocopina</taxon>
        <taxon>Cytheroidea</taxon>
        <taxon>Cytherideidae</taxon>
        <taxon>Cyprideis</taxon>
    </lineage>
</organism>
<evidence type="ECO:0000256" key="6">
    <source>
        <dbReference type="SAM" id="MobiDB-lite"/>
    </source>
</evidence>
<dbReference type="Pfam" id="PF06297">
    <property type="entry name" value="PET"/>
    <property type="match status" value="1"/>
</dbReference>
<accession>A0A7R8WJK0</accession>
<dbReference type="InterPro" id="IPR010442">
    <property type="entry name" value="PET_domain"/>
</dbReference>
<keyword evidence="3" id="KW-0677">Repeat</keyword>
<dbReference type="CDD" id="cd09420">
    <property type="entry name" value="LIM3_Prickle"/>
    <property type="match status" value="1"/>
</dbReference>
<evidence type="ECO:0000256" key="1">
    <source>
        <dbReference type="ARBA" id="ARBA00008268"/>
    </source>
</evidence>
<dbReference type="SMART" id="SM00132">
    <property type="entry name" value="LIM"/>
    <property type="match status" value="3"/>
</dbReference>
<dbReference type="PROSITE" id="PS00478">
    <property type="entry name" value="LIM_DOMAIN_1"/>
    <property type="match status" value="1"/>
</dbReference>
<feature type="region of interest" description="Disordered" evidence="6">
    <location>
        <begin position="708"/>
        <end position="908"/>
    </location>
</feature>
<dbReference type="Gene3D" id="2.10.110.10">
    <property type="entry name" value="Cysteine Rich Protein"/>
    <property type="match status" value="3"/>
</dbReference>
<feature type="compositionally biased region" description="Polar residues" evidence="6">
    <location>
        <begin position="548"/>
        <end position="558"/>
    </location>
</feature>
<evidence type="ECO:0000256" key="4">
    <source>
        <dbReference type="ARBA" id="ARBA00022833"/>
    </source>
</evidence>
<dbReference type="PANTHER" id="PTHR24211">
    <property type="entry name" value="LIM DOMAIN-CONTAINING PROTEIN"/>
    <property type="match status" value="1"/>
</dbReference>
<evidence type="ECO:0000313" key="7">
    <source>
        <dbReference type="EMBL" id="CAD7230162.1"/>
    </source>
</evidence>
<feature type="compositionally biased region" description="Low complexity" evidence="6">
    <location>
        <begin position="722"/>
        <end position="746"/>
    </location>
</feature>
<protein>
    <submittedName>
        <fullName evidence="7">Uncharacterized protein</fullName>
    </submittedName>
</protein>
<sequence length="908" mass="98859">MALLETMPDEVIMVMASEASFTSSVVAAEKYFEHSSSSNRPTDDVLADPALPEDKVPYVNSVGEKYRVRQLLYQLPPHDSEARYCSVLSNEEKKELRLFSSQRKREALGRGCVKAVQESVRCHKCEETLSTGDICVTASRAGANAFWHPACFSCHTCQELLVDLVYFYRDGKLYCGRHHAETLKPRCAACDEIIFSEECTEAEGRAWHMQHFACFECEQNLGGQRYIMREGKPYCLQCFDGMFAEFCDTCGEIIGVDQGQMSHGGQHWHATVDCFCCSTCKASLVGRPFLPRRGLIYCSVGCSKAEGGDTGSPSPSNRSNASPLPSDGVSSTRLPPQSPRVLQRSARQDMMNGGQVPVRGRRGEVLGRRQQRIAEEERRRALGITSSSASSDTRSRSTDGGLDCLSLPRQYAIPSHHLGPGKQPQPGHRGSENNLNREPPTTHPPPPPRYISGSESALQRDPTYDIPRHPAPVQPHRFPFPQQHPALRQSPVTSIDRDIDRRDRISLTALGHHKPPPPMPPPKPSYRNGPQQPGGSSLDRTPSPLIINGTSPPGSVTDSVAFSLPDESLNESTESDLKVELNDSIPCEEKGIQVEFEQDSSVSNNSTVTLEDVDEKQVDVFQGKLGNADPVKALIKEMERMILGGGTATATPSYPPSQALQFGIDQIILERIIAERGLEILASGANSGANSNIPLSDLRSLLSLRLTSQSTGSNSADNDSGTAPSNRRTSSSPSTQNPPANQSSPSKNLSVRFDASAKDGDQGTSWRQQRSRRRHHHKHHHHGRSTSPASRSRGGKSHFPRSRSYDLSSAASTASSSPRKSSVTSQCTSNGYGECSTCSSSSDDDDMPYSLPPRKEYGGVRITYVPNDRSRAAKVKSGSPAHASGTVHGGGNKGGNVDDSRKENCIVS</sequence>
<feature type="compositionally biased region" description="Basic and acidic residues" evidence="6">
    <location>
        <begin position="361"/>
        <end position="380"/>
    </location>
</feature>
<feature type="compositionally biased region" description="Basic and acidic residues" evidence="6">
    <location>
        <begin position="896"/>
        <end position="908"/>
    </location>
</feature>
<dbReference type="FunFam" id="2.10.110.10:FF:000035">
    <property type="entry name" value="prickle-like protein 2 isoform X1"/>
    <property type="match status" value="1"/>
</dbReference>
<dbReference type="CDD" id="cd09415">
    <property type="entry name" value="LIM1_Prickle"/>
    <property type="match status" value="1"/>
</dbReference>
<proteinExistence type="inferred from homology"/>
<dbReference type="EMBL" id="OB662506">
    <property type="protein sequence ID" value="CAD7230162.1"/>
    <property type="molecule type" value="Genomic_DNA"/>
</dbReference>